<feature type="transmembrane region" description="Helical" evidence="1">
    <location>
        <begin position="54"/>
        <end position="78"/>
    </location>
</feature>
<organism evidence="3 4">
    <name type="scientific">Mycena sanguinolenta</name>
    <dbReference type="NCBI Taxonomy" id="230812"/>
    <lineage>
        <taxon>Eukaryota</taxon>
        <taxon>Fungi</taxon>
        <taxon>Dikarya</taxon>
        <taxon>Basidiomycota</taxon>
        <taxon>Agaricomycotina</taxon>
        <taxon>Agaricomycetes</taxon>
        <taxon>Agaricomycetidae</taxon>
        <taxon>Agaricales</taxon>
        <taxon>Marasmiineae</taxon>
        <taxon>Mycenaceae</taxon>
        <taxon>Mycena</taxon>
    </lineage>
</organism>
<proteinExistence type="predicted"/>
<evidence type="ECO:0000313" key="4">
    <source>
        <dbReference type="Proteomes" id="UP000623467"/>
    </source>
</evidence>
<dbReference type="EMBL" id="JACAZH010000011">
    <property type="protein sequence ID" value="KAF7354568.1"/>
    <property type="molecule type" value="Genomic_DNA"/>
</dbReference>
<name>A0A8H7D0U9_9AGAR</name>
<sequence>MSTKVFEVLAPDVATVVGPVYIANILNWLFMGTLIMQLYTYSQLFPTDRPVLRILVYFVFLVDVVQTISLTIHGWYFAVTTWGRPALWEILPWTAAMIPIPCGLISMAVQIFYSWRIWILTSNQFFHGVAILIVVLSLMQGFAAIVPGVLLLYPPTQENLIRLHPGFSAWLAGSFVVDTLITATMTYILAKAKTNSLSGTENLLTKIIHRTVQTGAASVIIAAIDLAMFVRFPSANYHVVPAYILGKVYTNSLLLNLNLRHPTAAPRMKAEVEGSEIQSLRFRDRGQSGSVHISQTTMSTGTPDSVPGLWSQKDDQNDTFPLEHVLDIRSGDMVERFDRHDAEPV</sequence>
<feature type="transmembrane region" description="Helical" evidence="1">
    <location>
        <begin position="90"/>
        <end position="113"/>
    </location>
</feature>
<comment type="caution">
    <text evidence="3">The sequence shown here is derived from an EMBL/GenBank/DDBJ whole genome shotgun (WGS) entry which is preliminary data.</text>
</comment>
<feature type="transmembrane region" description="Helical" evidence="1">
    <location>
        <begin position="170"/>
        <end position="190"/>
    </location>
</feature>
<dbReference type="Pfam" id="PF20152">
    <property type="entry name" value="DUF6534"/>
    <property type="match status" value="1"/>
</dbReference>
<evidence type="ECO:0000256" key="1">
    <source>
        <dbReference type="SAM" id="Phobius"/>
    </source>
</evidence>
<keyword evidence="1" id="KW-0472">Membrane</keyword>
<keyword evidence="1" id="KW-0812">Transmembrane</keyword>
<protein>
    <recommendedName>
        <fullName evidence="2">DUF6534 domain-containing protein</fullName>
    </recommendedName>
</protein>
<feature type="transmembrane region" description="Helical" evidence="1">
    <location>
        <begin position="125"/>
        <end position="150"/>
    </location>
</feature>
<gene>
    <name evidence="3" type="ORF">MSAN_01369900</name>
</gene>
<feature type="transmembrane region" description="Helical" evidence="1">
    <location>
        <begin position="20"/>
        <end position="42"/>
    </location>
</feature>
<reference evidence="3" key="1">
    <citation type="submission" date="2020-05" db="EMBL/GenBank/DDBJ databases">
        <title>Mycena genomes resolve the evolution of fungal bioluminescence.</title>
        <authorList>
            <person name="Tsai I.J."/>
        </authorList>
    </citation>
    <scope>NUCLEOTIDE SEQUENCE</scope>
    <source>
        <strain evidence="3">160909Yilan</strain>
    </source>
</reference>
<dbReference type="PANTHER" id="PTHR40465">
    <property type="entry name" value="CHROMOSOME 1, WHOLE GENOME SHOTGUN SEQUENCE"/>
    <property type="match status" value="1"/>
</dbReference>
<accession>A0A8H7D0U9</accession>
<dbReference type="OrthoDB" id="3262409at2759"/>
<evidence type="ECO:0000313" key="3">
    <source>
        <dbReference type="EMBL" id="KAF7354568.1"/>
    </source>
</evidence>
<feature type="transmembrane region" description="Helical" evidence="1">
    <location>
        <begin position="211"/>
        <end position="230"/>
    </location>
</feature>
<keyword evidence="1" id="KW-1133">Transmembrane helix</keyword>
<dbReference type="InterPro" id="IPR045339">
    <property type="entry name" value="DUF6534"/>
</dbReference>
<keyword evidence="4" id="KW-1185">Reference proteome</keyword>
<dbReference type="AlphaFoldDB" id="A0A8H7D0U9"/>
<feature type="transmembrane region" description="Helical" evidence="1">
    <location>
        <begin position="242"/>
        <end position="259"/>
    </location>
</feature>
<evidence type="ECO:0000259" key="2">
    <source>
        <dbReference type="Pfam" id="PF20152"/>
    </source>
</evidence>
<feature type="domain" description="DUF6534" evidence="2">
    <location>
        <begin position="174"/>
        <end position="261"/>
    </location>
</feature>
<dbReference type="Proteomes" id="UP000623467">
    <property type="component" value="Unassembled WGS sequence"/>
</dbReference>
<dbReference type="PANTHER" id="PTHR40465:SF1">
    <property type="entry name" value="DUF6534 DOMAIN-CONTAINING PROTEIN"/>
    <property type="match status" value="1"/>
</dbReference>